<proteinExistence type="predicted"/>
<gene>
    <name evidence="1" type="ORF">RND81_02G178800</name>
</gene>
<dbReference type="EMBL" id="JBDFQZ010000002">
    <property type="protein sequence ID" value="KAK9750183.1"/>
    <property type="molecule type" value="Genomic_DNA"/>
</dbReference>
<dbReference type="Proteomes" id="UP001443914">
    <property type="component" value="Unassembled WGS sequence"/>
</dbReference>
<dbReference type="EMBL" id="JBDFQZ010000002">
    <property type="protein sequence ID" value="KAK9750182.1"/>
    <property type="molecule type" value="Genomic_DNA"/>
</dbReference>
<evidence type="ECO:0000313" key="2">
    <source>
        <dbReference type="Proteomes" id="UP001443914"/>
    </source>
</evidence>
<evidence type="ECO:0000313" key="1">
    <source>
        <dbReference type="EMBL" id="KAK9750184.1"/>
    </source>
</evidence>
<name>A0AAW1MME5_SAPOF</name>
<keyword evidence="2" id="KW-1185">Reference proteome</keyword>
<dbReference type="AlphaFoldDB" id="A0AAW1MME5"/>
<comment type="caution">
    <text evidence="1">The sequence shown here is derived from an EMBL/GenBank/DDBJ whole genome shotgun (WGS) entry which is preliminary data.</text>
</comment>
<accession>A0AAW1MME5</accession>
<reference evidence="1 2" key="1">
    <citation type="submission" date="2024-03" db="EMBL/GenBank/DDBJ databases">
        <title>WGS assembly of Saponaria officinalis var. Norfolk2.</title>
        <authorList>
            <person name="Jenkins J."/>
            <person name="Shu S."/>
            <person name="Grimwood J."/>
            <person name="Barry K."/>
            <person name="Goodstein D."/>
            <person name="Schmutz J."/>
            <person name="Leebens-Mack J."/>
            <person name="Osbourn A."/>
        </authorList>
    </citation>
    <scope>NUCLEOTIDE SEQUENCE [LARGE SCALE GENOMIC DNA]</scope>
    <source>
        <strain evidence="2">cv. Norfolk2</strain>
        <strain evidence="1">JIC</strain>
        <tissue evidence="1">Leaf</tissue>
    </source>
</reference>
<dbReference type="EMBL" id="JBDFQZ010000002">
    <property type="protein sequence ID" value="KAK9750184.1"/>
    <property type="molecule type" value="Genomic_DNA"/>
</dbReference>
<organism evidence="1 2">
    <name type="scientific">Saponaria officinalis</name>
    <name type="common">Common soapwort</name>
    <name type="synonym">Lychnis saponaria</name>
    <dbReference type="NCBI Taxonomy" id="3572"/>
    <lineage>
        <taxon>Eukaryota</taxon>
        <taxon>Viridiplantae</taxon>
        <taxon>Streptophyta</taxon>
        <taxon>Embryophyta</taxon>
        <taxon>Tracheophyta</taxon>
        <taxon>Spermatophyta</taxon>
        <taxon>Magnoliopsida</taxon>
        <taxon>eudicotyledons</taxon>
        <taxon>Gunneridae</taxon>
        <taxon>Pentapetalae</taxon>
        <taxon>Caryophyllales</taxon>
        <taxon>Caryophyllaceae</taxon>
        <taxon>Caryophylleae</taxon>
        <taxon>Saponaria</taxon>
    </lineage>
</organism>
<sequence length="66" mass="7359">MMCFLGGCISGSKKVISEIRYMHHILGGTLNPTECFIPDYSWLEDPASLCATTEHNRNEDDRGSIP</sequence>
<protein>
    <submittedName>
        <fullName evidence="1">Uncharacterized protein</fullName>
    </submittedName>
</protein>